<protein>
    <submittedName>
        <fullName evidence="3 4">Uncharacterized protein</fullName>
    </submittedName>
</protein>
<keyword evidence="2" id="KW-0472">Membrane</keyword>
<dbReference type="AlphaFoldDB" id="A0A834R1L6"/>
<dbReference type="EnsemblMetazoa" id="SSS_3386s_mrna">
    <property type="protein sequence ID" value="KAF7489339.1"/>
    <property type="gene ID" value="SSS_3386"/>
</dbReference>
<keyword evidence="2" id="KW-0812">Transmembrane</keyword>
<evidence type="ECO:0000313" key="4">
    <source>
        <dbReference type="EnsemblMetazoa" id="KAF7489339.1"/>
    </source>
</evidence>
<gene>
    <name evidence="3" type="ORF">SSS_3386</name>
</gene>
<feature type="transmembrane region" description="Helical" evidence="2">
    <location>
        <begin position="43"/>
        <end position="61"/>
    </location>
</feature>
<organism evidence="3">
    <name type="scientific">Sarcoptes scabiei</name>
    <name type="common">Itch mite</name>
    <name type="synonym">Acarus scabiei</name>
    <dbReference type="NCBI Taxonomy" id="52283"/>
    <lineage>
        <taxon>Eukaryota</taxon>
        <taxon>Metazoa</taxon>
        <taxon>Ecdysozoa</taxon>
        <taxon>Arthropoda</taxon>
        <taxon>Chelicerata</taxon>
        <taxon>Arachnida</taxon>
        <taxon>Acari</taxon>
        <taxon>Acariformes</taxon>
        <taxon>Sarcoptiformes</taxon>
        <taxon>Astigmata</taxon>
        <taxon>Psoroptidia</taxon>
        <taxon>Sarcoptoidea</taxon>
        <taxon>Sarcoptidae</taxon>
        <taxon>Sarcoptinae</taxon>
        <taxon>Sarcoptes</taxon>
    </lineage>
</organism>
<evidence type="ECO:0000256" key="1">
    <source>
        <dbReference type="SAM" id="MobiDB-lite"/>
    </source>
</evidence>
<feature type="transmembrane region" description="Helical" evidence="2">
    <location>
        <begin position="265"/>
        <end position="286"/>
    </location>
</feature>
<feature type="transmembrane region" description="Helical" evidence="2">
    <location>
        <begin position="399"/>
        <end position="423"/>
    </location>
</feature>
<evidence type="ECO:0000256" key="2">
    <source>
        <dbReference type="SAM" id="Phobius"/>
    </source>
</evidence>
<reference evidence="3" key="2">
    <citation type="submission" date="2020-01" db="EMBL/GenBank/DDBJ databases">
        <authorList>
            <person name="Korhonen P.K.K."/>
            <person name="Guangxu M.G."/>
            <person name="Wang T.W."/>
            <person name="Stroehlein A.J.S."/>
            <person name="Young N.D."/>
            <person name="Ang C.-S.A."/>
            <person name="Fernando D.W.F."/>
            <person name="Lu H.L."/>
            <person name="Taylor S.T."/>
            <person name="Ehtesham M.E.M."/>
            <person name="Najaraj S.H.N."/>
            <person name="Harsha G.H.G."/>
            <person name="Madugundu A.M."/>
            <person name="Renuse S.R."/>
            <person name="Holt D.H."/>
            <person name="Pandey A.P."/>
            <person name="Papenfuss A.P."/>
            <person name="Gasser R.B.G."/>
            <person name="Fischer K.F."/>
        </authorList>
    </citation>
    <scope>NUCLEOTIDE SEQUENCE</scope>
    <source>
        <strain evidence="3">SSS_KF_BRIS2020</strain>
    </source>
</reference>
<proteinExistence type="predicted"/>
<feature type="transmembrane region" description="Helical" evidence="2">
    <location>
        <begin position="429"/>
        <end position="450"/>
    </location>
</feature>
<feature type="transmembrane region" description="Helical" evidence="2">
    <location>
        <begin position="9"/>
        <end position="31"/>
    </location>
</feature>
<feature type="transmembrane region" description="Helical" evidence="2">
    <location>
        <begin position="370"/>
        <end position="392"/>
    </location>
</feature>
<feature type="transmembrane region" description="Helical" evidence="2">
    <location>
        <begin position="94"/>
        <end position="114"/>
    </location>
</feature>
<name>A0A834R1L6_SARSC</name>
<keyword evidence="5" id="KW-1185">Reference proteome</keyword>
<feature type="transmembrane region" description="Helical" evidence="2">
    <location>
        <begin position="68"/>
        <end position="88"/>
    </location>
</feature>
<keyword evidence="2" id="KW-1133">Transmembrane helix</keyword>
<evidence type="ECO:0000313" key="3">
    <source>
        <dbReference type="EMBL" id="KAF7489339.1"/>
    </source>
</evidence>
<feature type="compositionally biased region" description="Basic residues" evidence="1">
    <location>
        <begin position="166"/>
        <end position="187"/>
    </location>
</feature>
<feature type="compositionally biased region" description="Basic and acidic residues" evidence="1">
    <location>
        <begin position="141"/>
        <end position="163"/>
    </location>
</feature>
<reference evidence="4" key="3">
    <citation type="submission" date="2022-06" db="UniProtKB">
        <authorList>
            <consortium name="EnsemblMetazoa"/>
        </authorList>
    </citation>
    <scope>IDENTIFICATION</scope>
</reference>
<dbReference type="Proteomes" id="UP000070412">
    <property type="component" value="Unassembled WGS sequence"/>
</dbReference>
<reference evidence="5" key="1">
    <citation type="journal article" date="2020" name="PLoS Negl. Trop. Dis.">
        <title>High-quality nuclear genome for Sarcoptes scabiei-A critical resource for a neglected parasite.</title>
        <authorList>
            <person name="Korhonen P.K."/>
            <person name="Gasser R.B."/>
            <person name="Ma G."/>
            <person name="Wang T."/>
            <person name="Stroehlein A.J."/>
            <person name="Young N.D."/>
            <person name="Ang C.S."/>
            <person name="Fernando D.D."/>
            <person name="Lu H.C."/>
            <person name="Taylor S."/>
            <person name="Reynolds S.L."/>
            <person name="Mofiz E."/>
            <person name="Najaraj S.H."/>
            <person name="Gowda H."/>
            <person name="Madugundu A."/>
            <person name="Renuse S."/>
            <person name="Holt D."/>
            <person name="Pandey A."/>
            <person name="Papenfuss A.T."/>
            <person name="Fischer K."/>
        </authorList>
    </citation>
    <scope>NUCLEOTIDE SEQUENCE [LARGE SCALE GENOMIC DNA]</scope>
</reference>
<feature type="region of interest" description="Disordered" evidence="1">
    <location>
        <begin position="126"/>
        <end position="194"/>
    </location>
</feature>
<accession>A0A834R1L6</accession>
<sequence length="468" mass="54351">MNTFSIVRIVLMVFLIIVLVMMIILFSRSLIGIARKDKGHDNVNGAISSALVGANVIIGLLGAYREHFLFTLIFAILQTIIIVFEMFIAIPNGWIFIVPWVGSAILAYILAFMIKQDVNDDDDDVGVNVVDNGDDDDDDIAIERDVRLNRKQETNKDPSDRNIRNSIKKHSNHHHHHHHHHRDHRKRTENFPPLRNIRTGNEINQNFYPKSHHNHHHHHHSNDCFDRNPNRRSLRISNLIETTPIPPRITDFDRKMSKVEILFQVIRFILVILFSIIFIISTIYFIRAIDAIGDDVEEARETHFGHEIEENDFLGIPINPKFDPYEDYEANPNDRLKIGRLVKKNRPDQLKHPHYRITNSRYKQQHIVSLIIWVVLTLFCAILSLAGVLGALFLNPCMVLFSAIMILVHAVCSHILPIFHIQFPSMTSNWFLLALEVPTITAAILYVVIYRARQRYIRDKINRRSILY</sequence>
<dbReference type="EMBL" id="WVUK01000065">
    <property type="protein sequence ID" value="KAF7489339.1"/>
    <property type="molecule type" value="Genomic_DNA"/>
</dbReference>
<dbReference type="OrthoDB" id="6508237at2759"/>
<evidence type="ECO:0000313" key="5">
    <source>
        <dbReference type="Proteomes" id="UP000070412"/>
    </source>
</evidence>